<accession>A0AAD6X104</accession>
<proteinExistence type="predicted"/>
<reference evidence="1" key="1">
    <citation type="submission" date="2023-03" db="EMBL/GenBank/DDBJ databases">
        <title>Massive genome expansion in bonnet fungi (Mycena s.s.) driven by repeated elements and novel gene families across ecological guilds.</title>
        <authorList>
            <consortium name="Lawrence Berkeley National Laboratory"/>
            <person name="Harder C.B."/>
            <person name="Miyauchi S."/>
            <person name="Viragh M."/>
            <person name="Kuo A."/>
            <person name="Thoen E."/>
            <person name="Andreopoulos B."/>
            <person name="Lu D."/>
            <person name="Skrede I."/>
            <person name="Drula E."/>
            <person name="Henrissat B."/>
            <person name="Morin E."/>
            <person name="Kohler A."/>
            <person name="Barry K."/>
            <person name="LaButti K."/>
            <person name="Morin E."/>
            <person name="Salamov A."/>
            <person name="Lipzen A."/>
            <person name="Mereny Z."/>
            <person name="Hegedus B."/>
            <person name="Baldrian P."/>
            <person name="Stursova M."/>
            <person name="Weitz H."/>
            <person name="Taylor A."/>
            <person name="Grigoriev I.V."/>
            <person name="Nagy L.G."/>
            <person name="Martin F."/>
            <person name="Kauserud H."/>
        </authorList>
    </citation>
    <scope>NUCLEOTIDE SEQUENCE</scope>
    <source>
        <strain evidence="1">CBHHK200</strain>
    </source>
</reference>
<keyword evidence="2" id="KW-1185">Reference proteome</keyword>
<name>A0AAD6X104_9AGAR</name>
<feature type="non-terminal residue" evidence="1">
    <location>
        <position position="124"/>
    </location>
</feature>
<dbReference type="Proteomes" id="UP001218188">
    <property type="component" value="Unassembled WGS sequence"/>
</dbReference>
<evidence type="ECO:0000313" key="2">
    <source>
        <dbReference type="Proteomes" id="UP001218188"/>
    </source>
</evidence>
<gene>
    <name evidence="1" type="ORF">C8F04DRAFT_876726</name>
</gene>
<organism evidence="1 2">
    <name type="scientific">Mycena alexandri</name>
    <dbReference type="NCBI Taxonomy" id="1745969"/>
    <lineage>
        <taxon>Eukaryota</taxon>
        <taxon>Fungi</taxon>
        <taxon>Dikarya</taxon>
        <taxon>Basidiomycota</taxon>
        <taxon>Agaricomycotina</taxon>
        <taxon>Agaricomycetes</taxon>
        <taxon>Agaricomycetidae</taxon>
        <taxon>Agaricales</taxon>
        <taxon>Marasmiineae</taxon>
        <taxon>Mycenaceae</taxon>
        <taxon>Mycena</taxon>
    </lineage>
</organism>
<dbReference type="EMBL" id="JARJCM010000054">
    <property type="protein sequence ID" value="KAJ7034883.1"/>
    <property type="molecule type" value="Genomic_DNA"/>
</dbReference>
<dbReference type="AlphaFoldDB" id="A0AAD6X104"/>
<evidence type="ECO:0000313" key="1">
    <source>
        <dbReference type="EMBL" id="KAJ7034883.1"/>
    </source>
</evidence>
<sequence length="124" mass="14596">MTEVGRKYNVTIEALAVSREIQDEMPIWYHRFSSGNRTLFNTNVHVVQCLKEKHRVTWVKDARILSRKARTARHINQEDCDCNVCMITRAITKCEHPNRCYAKAQELLNSLENKWDPRVPQPED</sequence>
<protein>
    <submittedName>
        <fullName evidence="1">Uncharacterized protein</fullName>
    </submittedName>
</protein>
<comment type="caution">
    <text evidence="1">The sequence shown here is derived from an EMBL/GenBank/DDBJ whole genome shotgun (WGS) entry which is preliminary data.</text>
</comment>